<proteinExistence type="predicted"/>
<dbReference type="Pfam" id="PF07536">
    <property type="entry name" value="HWE_HK"/>
    <property type="match status" value="1"/>
</dbReference>
<accession>A0A1W2D2Y8</accession>
<evidence type="ECO:0000256" key="9">
    <source>
        <dbReference type="ARBA" id="ARBA00022679"/>
    </source>
</evidence>
<dbReference type="Proteomes" id="UP000192656">
    <property type="component" value="Unassembled WGS sequence"/>
</dbReference>
<dbReference type="SUPFAM" id="SSF52172">
    <property type="entry name" value="CheY-like"/>
    <property type="match status" value="1"/>
</dbReference>
<dbReference type="NCBIfam" id="TIGR00229">
    <property type="entry name" value="sensory_box"/>
    <property type="match status" value="2"/>
</dbReference>
<evidence type="ECO:0000256" key="5">
    <source>
        <dbReference type="ARBA" id="ARBA00022553"/>
    </source>
</evidence>
<evidence type="ECO:0000256" key="16">
    <source>
        <dbReference type="ARBA" id="ARBA00023170"/>
    </source>
</evidence>
<evidence type="ECO:0000256" key="8">
    <source>
        <dbReference type="ARBA" id="ARBA00022643"/>
    </source>
</evidence>
<dbReference type="PANTHER" id="PTHR41523">
    <property type="entry name" value="TWO-COMPONENT SYSTEM SENSOR PROTEIN"/>
    <property type="match status" value="1"/>
</dbReference>
<feature type="domain" description="PAC" evidence="20">
    <location>
        <begin position="237"/>
        <end position="289"/>
    </location>
</feature>
<keyword evidence="15" id="KW-0843">Virulence</keyword>
<evidence type="ECO:0000256" key="2">
    <source>
        <dbReference type="ARBA" id="ARBA00012438"/>
    </source>
</evidence>
<dbReference type="FunFam" id="3.30.450.20:FF:000099">
    <property type="entry name" value="Sensory box sensor histidine kinase"/>
    <property type="match status" value="1"/>
</dbReference>
<dbReference type="InterPro" id="IPR001789">
    <property type="entry name" value="Sig_transdc_resp-reg_receiver"/>
</dbReference>
<keyword evidence="14" id="KW-0157">Chromophore</keyword>
<keyword evidence="10" id="KW-0677">Repeat</keyword>
<dbReference type="GO" id="GO:0009881">
    <property type="term" value="F:photoreceptor activity"/>
    <property type="evidence" value="ECO:0007669"/>
    <property type="project" value="UniProtKB-KW"/>
</dbReference>
<dbReference type="SMART" id="SM00911">
    <property type="entry name" value="HWE_HK"/>
    <property type="match status" value="1"/>
</dbReference>
<feature type="domain" description="PAS" evidence="19">
    <location>
        <begin position="759"/>
        <end position="832"/>
    </location>
</feature>
<evidence type="ECO:0000259" key="20">
    <source>
        <dbReference type="PROSITE" id="PS50113"/>
    </source>
</evidence>
<keyword evidence="13" id="KW-0067">ATP-binding</keyword>
<dbReference type="InterPro" id="IPR013655">
    <property type="entry name" value="PAS_fold_3"/>
</dbReference>
<dbReference type="RefSeq" id="WP_170923295.1">
    <property type="nucleotide sequence ID" value="NZ_FWXR01000012.1"/>
</dbReference>
<dbReference type="InterPro" id="IPR035965">
    <property type="entry name" value="PAS-like_dom_sf"/>
</dbReference>
<dbReference type="Pfam" id="PF08447">
    <property type="entry name" value="PAS_3"/>
    <property type="match status" value="2"/>
</dbReference>
<dbReference type="SMART" id="SM00448">
    <property type="entry name" value="REC"/>
    <property type="match status" value="1"/>
</dbReference>
<evidence type="ECO:0000256" key="15">
    <source>
        <dbReference type="ARBA" id="ARBA00023026"/>
    </source>
</evidence>
<evidence type="ECO:0000256" key="17">
    <source>
        <dbReference type="PROSITE-ProRule" id="PRU00169"/>
    </source>
</evidence>
<reference evidence="21 22" key="1">
    <citation type="submission" date="2017-04" db="EMBL/GenBank/DDBJ databases">
        <authorList>
            <person name="Afonso C.L."/>
            <person name="Miller P.J."/>
            <person name="Scott M.A."/>
            <person name="Spackman E."/>
            <person name="Goraichik I."/>
            <person name="Dimitrov K.M."/>
            <person name="Suarez D.L."/>
            <person name="Swayne D.E."/>
        </authorList>
    </citation>
    <scope>NUCLEOTIDE SEQUENCE [LARGE SCALE GENOMIC DNA]</scope>
    <source>
        <strain evidence="21 22">CGMCC 1.10972</strain>
    </source>
</reference>
<evidence type="ECO:0000256" key="12">
    <source>
        <dbReference type="ARBA" id="ARBA00022777"/>
    </source>
</evidence>
<dbReference type="GO" id="GO:0004673">
    <property type="term" value="F:protein histidine kinase activity"/>
    <property type="evidence" value="ECO:0007669"/>
    <property type="project" value="UniProtKB-EC"/>
</dbReference>
<dbReference type="InterPro" id="IPR001610">
    <property type="entry name" value="PAC"/>
</dbReference>
<keyword evidence="6" id="KW-0716">Sensory transduction</keyword>
<dbReference type="EMBL" id="FWXR01000012">
    <property type="protein sequence ID" value="SMC91536.1"/>
    <property type="molecule type" value="Genomic_DNA"/>
</dbReference>
<dbReference type="Gene3D" id="3.30.450.40">
    <property type="match status" value="2"/>
</dbReference>
<feature type="domain" description="PAS" evidence="19">
    <location>
        <begin position="164"/>
        <end position="234"/>
    </location>
</feature>
<keyword evidence="5 17" id="KW-0597">Phosphoprotein</keyword>
<gene>
    <name evidence="21" type="ORF">SAMN06297251_11261</name>
</gene>
<dbReference type="SUPFAM" id="SSF55785">
    <property type="entry name" value="PYP-like sensor domain (PAS domain)"/>
    <property type="match status" value="4"/>
</dbReference>
<dbReference type="InterPro" id="IPR036890">
    <property type="entry name" value="HATPase_C_sf"/>
</dbReference>
<dbReference type="EC" id="2.7.13.3" evidence="2"/>
<keyword evidence="16" id="KW-0675">Receptor</keyword>
<dbReference type="Gene3D" id="3.40.50.2300">
    <property type="match status" value="1"/>
</dbReference>
<evidence type="ECO:0000256" key="10">
    <source>
        <dbReference type="ARBA" id="ARBA00022737"/>
    </source>
</evidence>
<comment type="catalytic activity">
    <reaction evidence="1">
        <text>ATP + protein L-histidine = ADP + protein N-phospho-L-histidine.</text>
        <dbReference type="EC" id="2.7.13.3"/>
    </reaction>
</comment>
<evidence type="ECO:0000256" key="4">
    <source>
        <dbReference type="ARBA" id="ARBA00022543"/>
    </source>
</evidence>
<feature type="modified residue" description="4-aspartylphosphate" evidence="17">
    <location>
        <position position="1160"/>
    </location>
</feature>
<evidence type="ECO:0000259" key="18">
    <source>
        <dbReference type="PROSITE" id="PS50110"/>
    </source>
</evidence>
<feature type="domain" description="PAC" evidence="20">
    <location>
        <begin position="109"/>
        <end position="163"/>
    </location>
</feature>
<dbReference type="SUPFAM" id="SSF55781">
    <property type="entry name" value="GAF domain-like"/>
    <property type="match status" value="2"/>
</dbReference>
<dbReference type="InterPro" id="IPR000700">
    <property type="entry name" value="PAS-assoc_C"/>
</dbReference>
<dbReference type="AlphaFoldDB" id="A0A1W2D2Y8"/>
<keyword evidence="4" id="KW-0600">Photoreceptor protein</keyword>
<dbReference type="SMART" id="SM00086">
    <property type="entry name" value="PAC"/>
    <property type="match status" value="3"/>
</dbReference>
<evidence type="ECO:0000256" key="6">
    <source>
        <dbReference type="ARBA" id="ARBA00022606"/>
    </source>
</evidence>
<dbReference type="PANTHER" id="PTHR41523:SF8">
    <property type="entry name" value="ETHYLENE RESPONSE SENSOR PROTEIN"/>
    <property type="match status" value="1"/>
</dbReference>
<dbReference type="GO" id="GO:0005524">
    <property type="term" value="F:ATP binding"/>
    <property type="evidence" value="ECO:0007669"/>
    <property type="project" value="UniProtKB-KW"/>
</dbReference>
<evidence type="ECO:0000313" key="21">
    <source>
        <dbReference type="EMBL" id="SMC91536.1"/>
    </source>
</evidence>
<evidence type="ECO:0000313" key="22">
    <source>
        <dbReference type="Proteomes" id="UP000192656"/>
    </source>
</evidence>
<keyword evidence="7" id="KW-0285">Flavoprotein</keyword>
<sequence>MNTWPPGEGEMARRIRSMNWATTPLGPIEHWPQSLRTALDMVLAMSRPASLFWDPGHIQLYNDAYVAIAQDRHPTLLGAPVAEGWPDAYEVAIRPVIEASRKGRSTRLTDYAVTLQTVDGGTEERVFTVDWSPVRDEAGAVAGSLMLAMEVTERRRAERSLRDSEARHRLLVGSWAQAVWEADPNGVVIADSPSWRPYTGQALEGWLGYGWVNAIHPDDRAYAEQQWREAVAARSLVNAEFRLRSPDGGWRWTNVRAAPVPDAGGIIEKWVGMNIDIDARKRAEMALQEGEERQAFLLKLSDALRLIADPIEIQKTATRLLGEQIQASRVFYVLVEEDEDTATILANYTSGVSARLGRYSLSAFSSFAAGEWRSGRTASTDDVDADPRFGEIERAAYASVSTRAGFGLPLIKGGRLVALLGVNQSTPRHWTDDEKELAREVAERTWAAVERTRAETALRRSEERLRALFESIDEGFSEMQVILDEEGHVVDWLHLALNGNFSRVTGIPDITGRLASEVFPNLEGEWFRRMDLAYRTGEPQRFETELAELGRWFDNYITRLGGEDDKRVFGVFGDITERKLAERTLRESEEQQAFLLKLSDALRGEVEPRQIERTALDLLASHLSLDRAYITTSDYGKGETEVPVEVQRIDLPSLVGVFPHSEFPESASLVNDGTLVIEDVAKTTQLSGRNRQSFNAIKIGSLIGVGLRKGDSDIFWTLAAAMSGPRKWTSGEVHLMEQAAERVLAAIARASAEAALRQSEERFRQFAQASASGLWIRNAETLAMEYVSPAVGAIYGVESEAFLGDVQRWAALIVPEDREAALQHMERALHGEPAVHEFRIRQPNDQAFRWIRNTDFPLMGHDGAVERIGGIAEDVTEAKLAVEHQGVLLAELQHRVRNIMAMIRSMALRTADGAVDIEDYRSLLEGRLMALARVQVLLTREANAGGSLRDIIASEVGAQAHGGDQFEIEGPDIRLSPKAVEVLTLAFHELATNALKYGALSTPQGRLRVSWAPFEKRDCTWLALDWSEESAPQQPKPTRRGFGSDLIEGRIPYELGGSGKVVIEPHGAHCRLEFPLNDGESILETDAPAPARLLGGTLDMTDAPDLTGWRVLVVEDDYYMAGDTAAALRGAGAEVLGPCPGEEATFELLKSSTPTHAILDLNLGGGGARFEIAHALRDQGVPFIFLTGYDPEVIPAELVDVVRLQKPVAFRKIVEAISRL</sequence>
<dbReference type="InterPro" id="IPR000014">
    <property type="entry name" value="PAS"/>
</dbReference>
<evidence type="ECO:0000256" key="1">
    <source>
        <dbReference type="ARBA" id="ARBA00000085"/>
    </source>
</evidence>
<protein>
    <recommendedName>
        <fullName evidence="3">Blue-light-activated histidine kinase</fullName>
        <ecNumber evidence="2">2.7.13.3</ecNumber>
    </recommendedName>
</protein>
<dbReference type="Gene3D" id="3.30.450.20">
    <property type="entry name" value="PAS domain"/>
    <property type="match status" value="4"/>
</dbReference>
<evidence type="ECO:0000256" key="11">
    <source>
        <dbReference type="ARBA" id="ARBA00022741"/>
    </source>
</evidence>
<keyword evidence="8" id="KW-0288">FMN</keyword>
<organism evidence="21 22">
    <name type="scientific">Fulvimarina manganoxydans</name>
    <dbReference type="NCBI Taxonomy" id="937218"/>
    <lineage>
        <taxon>Bacteria</taxon>
        <taxon>Pseudomonadati</taxon>
        <taxon>Pseudomonadota</taxon>
        <taxon>Alphaproteobacteria</taxon>
        <taxon>Hyphomicrobiales</taxon>
        <taxon>Aurantimonadaceae</taxon>
        <taxon>Fulvimarina</taxon>
    </lineage>
</organism>
<dbReference type="CDD" id="cd00130">
    <property type="entry name" value="PAS"/>
    <property type="match status" value="1"/>
</dbReference>
<evidence type="ECO:0000256" key="13">
    <source>
        <dbReference type="ARBA" id="ARBA00022840"/>
    </source>
</evidence>
<dbReference type="InterPro" id="IPR029016">
    <property type="entry name" value="GAF-like_dom_sf"/>
</dbReference>
<evidence type="ECO:0000256" key="14">
    <source>
        <dbReference type="ARBA" id="ARBA00022991"/>
    </source>
</evidence>
<evidence type="ECO:0000256" key="7">
    <source>
        <dbReference type="ARBA" id="ARBA00022630"/>
    </source>
</evidence>
<dbReference type="PROSITE" id="PS50110">
    <property type="entry name" value="RESPONSE_REGULATORY"/>
    <property type="match status" value="1"/>
</dbReference>
<dbReference type="InterPro" id="IPR003018">
    <property type="entry name" value="GAF"/>
</dbReference>
<dbReference type="Pfam" id="PF08448">
    <property type="entry name" value="PAS_4"/>
    <property type="match status" value="1"/>
</dbReference>
<feature type="domain" description="Response regulatory" evidence="18">
    <location>
        <begin position="1110"/>
        <end position="1220"/>
    </location>
</feature>
<dbReference type="InterPro" id="IPR013656">
    <property type="entry name" value="PAS_4"/>
</dbReference>
<name>A0A1W2D2Y8_9HYPH</name>
<feature type="domain" description="PAC" evidence="20">
    <location>
        <begin position="834"/>
        <end position="887"/>
    </location>
</feature>
<dbReference type="GO" id="GO:0000160">
    <property type="term" value="P:phosphorelay signal transduction system"/>
    <property type="evidence" value="ECO:0007669"/>
    <property type="project" value="InterPro"/>
</dbReference>
<dbReference type="InterPro" id="IPR011006">
    <property type="entry name" value="CheY-like_superfamily"/>
</dbReference>
<dbReference type="SMART" id="SM00091">
    <property type="entry name" value="PAS"/>
    <property type="match status" value="3"/>
</dbReference>
<dbReference type="PROSITE" id="PS50112">
    <property type="entry name" value="PAS"/>
    <property type="match status" value="2"/>
</dbReference>
<dbReference type="SMART" id="SM00065">
    <property type="entry name" value="GAF"/>
    <property type="match status" value="2"/>
</dbReference>
<dbReference type="Pfam" id="PF01590">
    <property type="entry name" value="GAF"/>
    <property type="match status" value="1"/>
</dbReference>
<keyword evidence="9" id="KW-0808">Transferase</keyword>
<keyword evidence="11" id="KW-0547">Nucleotide-binding</keyword>
<keyword evidence="22" id="KW-1185">Reference proteome</keyword>
<dbReference type="STRING" id="937218.SAMN06297251_11261"/>
<dbReference type="PROSITE" id="PS50113">
    <property type="entry name" value="PAC"/>
    <property type="match status" value="3"/>
</dbReference>
<dbReference type="InterPro" id="IPR011102">
    <property type="entry name" value="Sig_transdc_His_kinase_HWE"/>
</dbReference>
<dbReference type="Gene3D" id="3.30.565.10">
    <property type="entry name" value="Histidine kinase-like ATPase, C-terminal domain"/>
    <property type="match status" value="1"/>
</dbReference>
<evidence type="ECO:0000256" key="3">
    <source>
        <dbReference type="ARBA" id="ARBA00021740"/>
    </source>
</evidence>
<evidence type="ECO:0000259" key="19">
    <source>
        <dbReference type="PROSITE" id="PS50112"/>
    </source>
</evidence>
<keyword evidence="12" id="KW-0418">Kinase</keyword>